<reference evidence="2" key="1">
    <citation type="submission" date="2017-10" db="EMBL/GenBank/DDBJ databases">
        <authorList>
            <person name="Toshchakov S.V."/>
            <person name="Goeva M.A."/>
        </authorList>
    </citation>
    <scope>NUCLEOTIDE SEQUENCE [LARGE SCALE GENOMIC DNA]</scope>
    <source>
        <strain evidence="2">JR1/69-1-13</strain>
    </source>
</reference>
<evidence type="ECO:0000313" key="1">
    <source>
        <dbReference type="EMBL" id="PWC26331.1"/>
    </source>
</evidence>
<proteinExistence type="predicted"/>
<sequence length="348" mass="36201">MSDTAFSAPGHAGVLATQAHQLMAVWLDAAAGPLALLDLSFPSLALGGFLRSDLPGLADAGAIPAAATAFYGRFRAAGGHRPLFGLGGVEDAAMLAAAELAWNQPGRQRLVYTQDPVAPAILETLHQAGAWMLVRGAAAVAVARLPALSVLPLVIETDGEAARYTLLLPAEAAPQMRRRLTEAGWGFGHVTPGKDAAEDSSGPVVLCAAPLPLPHDAPLLTQIPASALIHDGAYRSEADGAYSWVWTGPERHVRMVFGTLPPAARWLKVAVIGAGKAAQLEGLVATLDGATLPHRLERWSETSAGVIVDLPPGYSGSPILGLAVPATVQEPEGIRRLGLCIHKIEVFV</sequence>
<dbReference type="AlphaFoldDB" id="A0A2U1UXN4"/>
<evidence type="ECO:0000313" key="2">
    <source>
        <dbReference type="Proteomes" id="UP000245048"/>
    </source>
</evidence>
<organism evidence="1 2">
    <name type="scientific">Teichococcus aestuarii</name>
    <dbReference type="NCBI Taxonomy" id="568898"/>
    <lineage>
        <taxon>Bacteria</taxon>
        <taxon>Pseudomonadati</taxon>
        <taxon>Pseudomonadota</taxon>
        <taxon>Alphaproteobacteria</taxon>
        <taxon>Acetobacterales</taxon>
        <taxon>Roseomonadaceae</taxon>
        <taxon>Roseomonas</taxon>
    </lineage>
</organism>
<accession>A0A2U1UXN4</accession>
<keyword evidence="2" id="KW-1185">Reference proteome</keyword>
<comment type="caution">
    <text evidence="1">The sequence shown here is derived from an EMBL/GenBank/DDBJ whole genome shotgun (WGS) entry which is preliminary data.</text>
</comment>
<protein>
    <submittedName>
        <fullName evidence="1">Uncharacterized protein</fullName>
    </submittedName>
</protein>
<dbReference type="OrthoDB" id="7266830at2"/>
<dbReference type="RefSeq" id="WP_109519386.1">
    <property type="nucleotide sequence ID" value="NZ_PDOA01000052.1"/>
</dbReference>
<dbReference type="Proteomes" id="UP000245048">
    <property type="component" value="Unassembled WGS sequence"/>
</dbReference>
<gene>
    <name evidence="1" type="ORF">CR165_23790</name>
</gene>
<name>A0A2U1UXN4_9PROT</name>
<dbReference type="EMBL" id="PDOA01000052">
    <property type="protein sequence ID" value="PWC26331.1"/>
    <property type="molecule type" value="Genomic_DNA"/>
</dbReference>